<proteinExistence type="predicted"/>
<evidence type="ECO:0000313" key="1">
    <source>
        <dbReference type="EMBL" id="CAG8844085.1"/>
    </source>
</evidence>
<reference evidence="1" key="1">
    <citation type="submission" date="2021-06" db="EMBL/GenBank/DDBJ databases">
        <authorList>
            <person name="Kallberg Y."/>
            <person name="Tangrot J."/>
            <person name="Rosling A."/>
        </authorList>
    </citation>
    <scope>NUCLEOTIDE SEQUENCE</scope>
    <source>
        <strain evidence="1">MA461A</strain>
    </source>
</reference>
<protein>
    <submittedName>
        <fullName evidence="1">16828_t:CDS:1</fullName>
    </submittedName>
</protein>
<dbReference type="Proteomes" id="UP000789920">
    <property type="component" value="Unassembled WGS sequence"/>
</dbReference>
<comment type="caution">
    <text evidence="1">The sequence shown here is derived from an EMBL/GenBank/DDBJ whole genome shotgun (WGS) entry which is preliminary data.</text>
</comment>
<feature type="non-terminal residue" evidence="1">
    <location>
        <position position="1"/>
    </location>
</feature>
<dbReference type="EMBL" id="CAJVQC010141007">
    <property type="protein sequence ID" value="CAG8844085.1"/>
    <property type="molecule type" value="Genomic_DNA"/>
</dbReference>
<feature type="non-terminal residue" evidence="1">
    <location>
        <position position="49"/>
    </location>
</feature>
<sequence length="49" mass="5816">GERKNPIKNMSLEYIELYKCCWNEIPKNQPEANTILDVLEQYISKELCI</sequence>
<organism evidence="1 2">
    <name type="scientific">Racocetra persica</name>
    <dbReference type="NCBI Taxonomy" id="160502"/>
    <lineage>
        <taxon>Eukaryota</taxon>
        <taxon>Fungi</taxon>
        <taxon>Fungi incertae sedis</taxon>
        <taxon>Mucoromycota</taxon>
        <taxon>Glomeromycotina</taxon>
        <taxon>Glomeromycetes</taxon>
        <taxon>Diversisporales</taxon>
        <taxon>Gigasporaceae</taxon>
        <taxon>Racocetra</taxon>
    </lineage>
</organism>
<accession>A0ACA9SPI9</accession>
<evidence type="ECO:0000313" key="2">
    <source>
        <dbReference type="Proteomes" id="UP000789920"/>
    </source>
</evidence>
<gene>
    <name evidence="1" type="ORF">RPERSI_LOCUS33056</name>
</gene>
<name>A0ACA9SPI9_9GLOM</name>
<keyword evidence="2" id="KW-1185">Reference proteome</keyword>